<dbReference type="EMBL" id="CP097503">
    <property type="protein sequence ID" value="URD84908.1"/>
    <property type="molecule type" value="Genomic_DNA"/>
</dbReference>
<keyword evidence="3 9" id="KW-0812">Transmembrane</keyword>
<dbReference type="InterPro" id="IPR011527">
    <property type="entry name" value="ABC1_TM_dom"/>
</dbReference>
<evidence type="ECO:0000256" key="1">
    <source>
        <dbReference type="ARBA" id="ARBA00004141"/>
    </source>
</evidence>
<dbReference type="CDD" id="cd18579">
    <property type="entry name" value="ABC_6TM_ABCC_D1"/>
    <property type="match status" value="1"/>
</dbReference>
<dbReference type="InterPro" id="IPR050173">
    <property type="entry name" value="ABC_transporter_C-like"/>
</dbReference>
<dbReference type="GO" id="GO:0016020">
    <property type="term" value="C:membrane"/>
    <property type="evidence" value="ECO:0007669"/>
    <property type="project" value="UniProtKB-SubCell"/>
</dbReference>
<evidence type="ECO:0000256" key="7">
    <source>
        <dbReference type="ARBA" id="ARBA00023136"/>
    </source>
</evidence>
<dbReference type="FunFam" id="1.20.1560.10:FF:000003">
    <property type="entry name" value="ABC transporter C family member 10"/>
    <property type="match status" value="1"/>
</dbReference>
<proteinExistence type="predicted"/>
<dbReference type="GO" id="GO:0005524">
    <property type="term" value="F:ATP binding"/>
    <property type="evidence" value="ECO:0007669"/>
    <property type="project" value="UniProtKB-KW"/>
</dbReference>
<dbReference type="GO" id="GO:0140359">
    <property type="term" value="F:ABC-type transporter activity"/>
    <property type="evidence" value="ECO:0007669"/>
    <property type="project" value="InterPro"/>
</dbReference>
<dbReference type="Gene3D" id="1.20.1560.10">
    <property type="entry name" value="ABC transporter type 1, transmembrane domain"/>
    <property type="match status" value="1"/>
</dbReference>
<feature type="transmembrane region" description="Helical" evidence="9">
    <location>
        <begin position="243"/>
        <end position="262"/>
    </location>
</feature>
<evidence type="ECO:0000256" key="5">
    <source>
        <dbReference type="ARBA" id="ARBA00022840"/>
    </source>
</evidence>
<gene>
    <name evidence="11" type="ORF">MUK42_05616</name>
</gene>
<keyword evidence="5" id="KW-0067">ATP-binding</keyword>
<evidence type="ECO:0000313" key="11">
    <source>
        <dbReference type="EMBL" id="URD84908.1"/>
    </source>
</evidence>
<dbReference type="PANTHER" id="PTHR24223">
    <property type="entry name" value="ATP-BINDING CASSETTE SUB-FAMILY C"/>
    <property type="match status" value="1"/>
</dbReference>
<feature type="domain" description="ABC transmembrane type-1" evidence="10">
    <location>
        <begin position="110"/>
        <end position="364"/>
    </location>
</feature>
<feature type="transmembrane region" description="Helical" evidence="9">
    <location>
        <begin position="91"/>
        <end position="118"/>
    </location>
</feature>
<keyword evidence="6 9" id="KW-1133">Transmembrane helix</keyword>
<evidence type="ECO:0000256" key="2">
    <source>
        <dbReference type="ARBA" id="ARBA00022448"/>
    </source>
</evidence>
<dbReference type="PROSITE" id="PS50929">
    <property type="entry name" value="ABC_TM1F"/>
    <property type="match status" value="1"/>
</dbReference>
<keyword evidence="2" id="KW-0813">Transport</keyword>
<accession>A0A9E7EWR8</accession>
<dbReference type="InterPro" id="IPR044746">
    <property type="entry name" value="ABCC_6TM_D1"/>
</dbReference>
<evidence type="ECO:0000256" key="3">
    <source>
        <dbReference type="ARBA" id="ARBA00022692"/>
    </source>
</evidence>
<dbReference type="Proteomes" id="UP001055439">
    <property type="component" value="Chromosome 10"/>
</dbReference>
<name>A0A9E7EWR8_9LILI</name>
<dbReference type="OrthoDB" id="6500128at2759"/>
<keyword evidence="4" id="KW-0547">Nucleotide-binding</keyword>
<dbReference type="AlphaFoldDB" id="A0A9E7EWR8"/>
<feature type="transmembrane region" description="Helical" evidence="9">
    <location>
        <begin position="138"/>
        <end position="155"/>
    </location>
</feature>
<protein>
    <submittedName>
        <fullName evidence="11">ABC transporter transmembrane region</fullName>
    </submittedName>
</protein>
<comment type="subcellular location">
    <subcellularLocation>
        <location evidence="1">Membrane</location>
        <topology evidence="1">Multi-pass membrane protein</topology>
    </subcellularLocation>
</comment>
<evidence type="ECO:0000256" key="6">
    <source>
        <dbReference type="ARBA" id="ARBA00022989"/>
    </source>
</evidence>
<dbReference type="Pfam" id="PF00664">
    <property type="entry name" value="ABC_membrane"/>
    <property type="match status" value="1"/>
</dbReference>
<evidence type="ECO:0000256" key="4">
    <source>
        <dbReference type="ARBA" id="ARBA00022741"/>
    </source>
</evidence>
<reference evidence="11" key="1">
    <citation type="submission" date="2022-05" db="EMBL/GenBank/DDBJ databases">
        <title>The Musa troglodytarum L. genome provides insights into the mechanism of non-climacteric behaviour and enrichment of carotenoids.</title>
        <authorList>
            <person name="Wang J."/>
        </authorList>
    </citation>
    <scope>NUCLEOTIDE SEQUENCE</scope>
    <source>
        <tissue evidence="11">Leaf</tissue>
    </source>
</reference>
<keyword evidence="12" id="KW-1185">Reference proteome</keyword>
<keyword evidence="7 9" id="KW-0472">Membrane</keyword>
<dbReference type="SUPFAM" id="SSF90123">
    <property type="entry name" value="ABC transporter transmembrane region"/>
    <property type="match status" value="1"/>
</dbReference>
<dbReference type="InterPro" id="IPR036640">
    <property type="entry name" value="ABC1_TM_sf"/>
</dbReference>
<organism evidence="11 12">
    <name type="scientific">Musa troglodytarum</name>
    <name type="common">fe'i banana</name>
    <dbReference type="NCBI Taxonomy" id="320322"/>
    <lineage>
        <taxon>Eukaryota</taxon>
        <taxon>Viridiplantae</taxon>
        <taxon>Streptophyta</taxon>
        <taxon>Embryophyta</taxon>
        <taxon>Tracheophyta</taxon>
        <taxon>Spermatophyta</taxon>
        <taxon>Magnoliopsida</taxon>
        <taxon>Liliopsida</taxon>
        <taxon>Zingiberales</taxon>
        <taxon>Musaceae</taxon>
        <taxon>Musa</taxon>
    </lineage>
</organism>
<evidence type="ECO:0000259" key="10">
    <source>
        <dbReference type="PROSITE" id="PS50929"/>
    </source>
</evidence>
<sequence length="412" mass="45974">MSVDSNSLKEPLLQVQTSKETHAENKRSASLVQLVTFSWINPLLAAGKRKSLEQSEVPDIDRNDCAEFLSHSFNCCLNNVKERYGLRTSSIYRAIFLFIWKKAAVNASIAVAAAGASYVGPSLIDNFVRLLGGDRRQGLTSGYILALAFLGAKVVETMCHRQWMFGALQLVMRLRAVLISHIYKKGIVLSSQSRQSLTSGEIINYMSVDIQRITDLMWFSNIIWMLPVQLALAMYVLYKNLGVGALAGLAATTLIMACNIPLTRAQKRYQSRIMEAKDARMKATAEVLRNMKILKLQAWDLPYLNKLEGLRNTEHNWLWMSLRLKAISSFISWGAPTFISVVTFGTCIIIGIPLTAGRVLSALAKSKQCRGCTAFYSTPHVQGQAMAHKSWLAARNVRPAHRCDDDMEPKPL</sequence>
<evidence type="ECO:0000256" key="9">
    <source>
        <dbReference type="SAM" id="Phobius"/>
    </source>
</evidence>
<dbReference type="PANTHER" id="PTHR24223:SF165">
    <property type="entry name" value="ABC TRANSPORTER C FAMILY MEMBER 15-RELATED"/>
    <property type="match status" value="1"/>
</dbReference>
<feature type="compositionally biased region" description="Polar residues" evidence="8">
    <location>
        <begin position="1"/>
        <end position="18"/>
    </location>
</feature>
<evidence type="ECO:0000313" key="12">
    <source>
        <dbReference type="Proteomes" id="UP001055439"/>
    </source>
</evidence>
<feature type="transmembrane region" description="Helical" evidence="9">
    <location>
        <begin position="216"/>
        <end position="237"/>
    </location>
</feature>
<evidence type="ECO:0000256" key="8">
    <source>
        <dbReference type="SAM" id="MobiDB-lite"/>
    </source>
</evidence>
<feature type="region of interest" description="Disordered" evidence="8">
    <location>
        <begin position="1"/>
        <end position="21"/>
    </location>
</feature>
<feature type="transmembrane region" description="Helical" evidence="9">
    <location>
        <begin position="330"/>
        <end position="354"/>
    </location>
</feature>